<name>A0A4Q7KH72_9PSEU</name>
<evidence type="ECO:0000259" key="2">
    <source>
        <dbReference type="Pfam" id="PF12728"/>
    </source>
</evidence>
<comment type="caution">
    <text evidence="3">The sequence shown here is derived from an EMBL/GenBank/DDBJ whole genome shotgun (WGS) entry which is preliminary data.</text>
</comment>
<dbReference type="GO" id="GO:0003677">
    <property type="term" value="F:DNA binding"/>
    <property type="evidence" value="ECO:0007669"/>
    <property type="project" value="InterPro"/>
</dbReference>
<keyword evidence="4" id="KW-1185">Reference proteome</keyword>
<dbReference type="InterPro" id="IPR041657">
    <property type="entry name" value="HTH_17"/>
</dbReference>
<dbReference type="Proteomes" id="UP000294257">
    <property type="component" value="Unassembled WGS sequence"/>
</dbReference>
<accession>A0A4Q7KH72</accession>
<organism evidence="3 4">
    <name type="scientific">Herbihabitans rhizosphaerae</name>
    <dbReference type="NCBI Taxonomy" id="1872711"/>
    <lineage>
        <taxon>Bacteria</taxon>
        <taxon>Bacillati</taxon>
        <taxon>Actinomycetota</taxon>
        <taxon>Actinomycetes</taxon>
        <taxon>Pseudonocardiales</taxon>
        <taxon>Pseudonocardiaceae</taxon>
        <taxon>Herbihabitans</taxon>
    </lineage>
</organism>
<dbReference type="EMBL" id="SGWQ01000013">
    <property type="protein sequence ID" value="RZS32198.1"/>
    <property type="molecule type" value="Genomic_DNA"/>
</dbReference>
<feature type="region of interest" description="Disordered" evidence="1">
    <location>
        <begin position="125"/>
        <end position="145"/>
    </location>
</feature>
<dbReference type="InterPro" id="IPR009061">
    <property type="entry name" value="DNA-bd_dom_put_sf"/>
</dbReference>
<dbReference type="SUPFAM" id="SSF46955">
    <property type="entry name" value="Putative DNA-binding domain"/>
    <property type="match status" value="1"/>
</dbReference>
<sequence>MLELLGAMSAPKVGGGAALVDRDGTRIELPDELYEVLRDMLTALSQGLAVSVVPQHMMLTTSQAAELLGVSRPTLVRLLEAGEIPYDKPNRHRRVRLDDLLAYQQRARRARAAALDDMVRVSEEAGLYDLPEDATPERLPPNGND</sequence>
<dbReference type="InterPro" id="IPR010093">
    <property type="entry name" value="SinI_DNA-bd"/>
</dbReference>
<reference evidence="3 4" key="1">
    <citation type="submission" date="2019-02" db="EMBL/GenBank/DDBJ databases">
        <title>Genomic Encyclopedia of Type Strains, Phase IV (KMG-IV): sequencing the most valuable type-strain genomes for metagenomic binning, comparative biology and taxonomic classification.</title>
        <authorList>
            <person name="Goeker M."/>
        </authorList>
    </citation>
    <scope>NUCLEOTIDE SEQUENCE [LARGE SCALE GENOMIC DNA]</scope>
    <source>
        <strain evidence="3 4">DSM 101727</strain>
    </source>
</reference>
<proteinExistence type="predicted"/>
<protein>
    <submittedName>
        <fullName evidence="3">Excisionase family DNA binding protein</fullName>
    </submittedName>
</protein>
<dbReference type="Pfam" id="PF12728">
    <property type="entry name" value="HTH_17"/>
    <property type="match status" value="1"/>
</dbReference>
<dbReference type="NCBIfam" id="TIGR01764">
    <property type="entry name" value="excise"/>
    <property type="match status" value="1"/>
</dbReference>
<feature type="domain" description="Helix-turn-helix" evidence="2">
    <location>
        <begin position="58"/>
        <end position="107"/>
    </location>
</feature>
<dbReference type="AlphaFoldDB" id="A0A4Q7KH72"/>
<evidence type="ECO:0000256" key="1">
    <source>
        <dbReference type="SAM" id="MobiDB-lite"/>
    </source>
</evidence>
<evidence type="ECO:0000313" key="4">
    <source>
        <dbReference type="Proteomes" id="UP000294257"/>
    </source>
</evidence>
<evidence type="ECO:0000313" key="3">
    <source>
        <dbReference type="EMBL" id="RZS32198.1"/>
    </source>
</evidence>
<gene>
    <name evidence="3" type="ORF">EV193_11339</name>
</gene>